<organism evidence="2 3">
    <name type="scientific">Macrolepiota fuliginosa MF-IS2</name>
    <dbReference type="NCBI Taxonomy" id="1400762"/>
    <lineage>
        <taxon>Eukaryota</taxon>
        <taxon>Fungi</taxon>
        <taxon>Dikarya</taxon>
        <taxon>Basidiomycota</taxon>
        <taxon>Agaricomycotina</taxon>
        <taxon>Agaricomycetes</taxon>
        <taxon>Agaricomycetidae</taxon>
        <taxon>Agaricales</taxon>
        <taxon>Agaricineae</taxon>
        <taxon>Agaricaceae</taxon>
        <taxon>Macrolepiota</taxon>
    </lineage>
</organism>
<reference evidence="2" key="1">
    <citation type="submission" date="2020-11" db="EMBL/GenBank/DDBJ databases">
        <authorList>
            <consortium name="DOE Joint Genome Institute"/>
            <person name="Ahrendt S."/>
            <person name="Riley R."/>
            <person name="Andreopoulos W."/>
            <person name="Labutti K."/>
            <person name="Pangilinan J."/>
            <person name="Ruiz-Duenas F.J."/>
            <person name="Barrasa J.M."/>
            <person name="Sanchez-Garcia M."/>
            <person name="Camarero S."/>
            <person name="Miyauchi S."/>
            <person name="Serrano A."/>
            <person name="Linde D."/>
            <person name="Babiker R."/>
            <person name="Drula E."/>
            <person name="Ayuso-Fernandez I."/>
            <person name="Pacheco R."/>
            <person name="Padilla G."/>
            <person name="Ferreira P."/>
            <person name="Barriuso J."/>
            <person name="Kellner H."/>
            <person name="Castanera R."/>
            <person name="Alfaro M."/>
            <person name="Ramirez L."/>
            <person name="Pisabarro A.G."/>
            <person name="Kuo A."/>
            <person name="Tritt A."/>
            <person name="Lipzen A."/>
            <person name="He G."/>
            <person name="Yan M."/>
            <person name="Ng V."/>
            <person name="Cullen D."/>
            <person name="Martin F."/>
            <person name="Rosso M.-N."/>
            <person name="Henrissat B."/>
            <person name="Hibbett D."/>
            <person name="Martinez A.T."/>
            <person name="Grigoriev I.V."/>
        </authorList>
    </citation>
    <scope>NUCLEOTIDE SEQUENCE</scope>
    <source>
        <strain evidence="2">MF-IS2</strain>
    </source>
</reference>
<keyword evidence="3" id="KW-1185">Reference proteome</keyword>
<protein>
    <submittedName>
        <fullName evidence="2">Uncharacterized protein</fullName>
    </submittedName>
</protein>
<feature type="compositionally biased region" description="Polar residues" evidence="1">
    <location>
        <begin position="109"/>
        <end position="119"/>
    </location>
</feature>
<dbReference type="AlphaFoldDB" id="A0A9P6BUD9"/>
<gene>
    <name evidence="2" type="ORF">P691DRAFT_769025</name>
</gene>
<comment type="caution">
    <text evidence="2">The sequence shown here is derived from an EMBL/GenBank/DDBJ whole genome shotgun (WGS) entry which is preliminary data.</text>
</comment>
<evidence type="ECO:0000256" key="1">
    <source>
        <dbReference type="SAM" id="MobiDB-lite"/>
    </source>
</evidence>
<name>A0A9P6BUD9_9AGAR</name>
<accession>A0A9P6BUD9</accession>
<proteinExistence type="predicted"/>
<dbReference type="Proteomes" id="UP000807342">
    <property type="component" value="Unassembled WGS sequence"/>
</dbReference>
<feature type="region of interest" description="Disordered" evidence="1">
    <location>
        <begin position="109"/>
        <end position="141"/>
    </location>
</feature>
<evidence type="ECO:0000313" key="3">
    <source>
        <dbReference type="Proteomes" id="UP000807342"/>
    </source>
</evidence>
<dbReference type="EMBL" id="MU153563">
    <property type="protein sequence ID" value="KAF9439731.1"/>
    <property type="molecule type" value="Genomic_DNA"/>
</dbReference>
<evidence type="ECO:0000313" key="2">
    <source>
        <dbReference type="EMBL" id="KAF9439731.1"/>
    </source>
</evidence>
<sequence>MNLIYRQLPSQLFKSYICNSLGVHLKADYQPMGSGSIHLIYDNEEENNKFSNVRSHASCPSNDDITHGINKVFQPHQDEESEDEYAEQVQDQTHLLMIINSHSQCSSLPSKQWQTTARQSAHFKLDKGSQDEEEKDSQLSN</sequence>